<dbReference type="InterPro" id="IPR032675">
    <property type="entry name" value="LRR_dom_sf"/>
</dbReference>
<comment type="caution">
    <text evidence="1">The sequence shown here is derived from an EMBL/GenBank/DDBJ whole genome shotgun (WGS) entry which is preliminary data.</text>
</comment>
<keyword evidence="3" id="KW-1185">Reference proteome</keyword>
<sequence length="486" mass="58089">MSKFNRDILFLIFEVLRNDSKSLFSCLMVNRFWCETVIPILWRNPWCYDINYKNKDYLFIIIISYLYNDINEFLTRQEIQLPLLVSSQSLMFDYLSFCRSINIQTISTIISIGSPLDYIQFNLQQEFYSLFIKKCPEFKYLDMRSIKPQIFHFPEAKACLESLCELKCDTFIDSSYFYGLARLCQYIQRLVIFNRNTNVNHGIAKLIEVQRNLKYFEWIDGLYRNLYNPYREILLAIEKKADIINHIKLKFMYDDITLRQVIPKLHKLKTLIVTCFGDFNKDQLNYHDLVVIKIAHITLYDVSTIIESSGGHIKEVSLNFFPKMLNTDDFDKESLLFIRKIYKKCPSIEYLSLIFSPSKKNFAEFEKLLKICQNLKSLLLHVYDPYEEENNEKMLEYGEEILKILIKSNPINLREIRFFDHFKFSLEALEKFLGSWRGHTLSILTTDSIYERKYYKKLINKYKNNCVIKDFKCESPMNVEDMDFKI</sequence>
<evidence type="ECO:0000313" key="1">
    <source>
        <dbReference type="EMBL" id="GBC01706.1"/>
    </source>
</evidence>
<dbReference type="Proteomes" id="UP000247702">
    <property type="component" value="Unassembled WGS sequence"/>
</dbReference>
<organism evidence="1 3">
    <name type="scientific">Rhizophagus clarus</name>
    <dbReference type="NCBI Taxonomy" id="94130"/>
    <lineage>
        <taxon>Eukaryota</taxon>
        <taxon>Fungi</taxon>
        <taxon>Fungi incertae sedis</taxon>
        <taxon>Mucoromycota</taxon>
        <taxon>Glomeromycotina</taxon>
        <taxon>Glomeromycetes</taxon>
        <taxon>Glomerales</taxon>
        <taxon>Glomeraceae</taxon>
        <taxon>Rhizophagus</taxon>
    </lineage>
</organism>
<accession>A0A2Z6RG73</accession>
<dbReference type="Gene3D" id="3.80.10.10">
    <property type="entry name" value="Ribonuclease Inhibitor"/>
    <property type="match status" value="1"/>
</dbReference>
<name>A0A2Z6RG73_9GLOM</name>
<proteinExistence type="predicted"/>
<evidence type="ECO:0008006" key="4">
    <source>
        <dbReference type="Google" id="ProtNLM"/>
    </source>
</evidence>
<dbReference type="Proteomes" id="UP000615446">
    <property type="component" value="Unassembled WGS sequence"/>
</dbReference>
<protein>
    <recommendedName>
        <fullName evidence="4">F-box domain-containing protein</fullName>
    </recommendedName>
</protein>
<reference evidence="1 3" key="1">
    <citation type="submission" date="2017-11" db="EMBL/GenBank/DDBJ databases">
        <title>The genome of Rhizophagus clarus HR1 reveals common genetic basis of auxotrophy among arbuscular mycorrhizal fungi.</title>
        <authorList>
            <person name="Kobayashi Y."/>
        </authorList>
    </citation>
    <scope>NUCLEOTIDE SEQUENCE [LARGE SCALE GENOMIC DNA]</scope>
    <source>
        <strain evidence="1 3">HR1</strain>
    </source>
</reference>
<dbReference type="EMBL" id="BLAL01000075">
    <property type="protein sequence ID" value="GES83964.1"/>
    <property type="molecule type" value="Genomic_DNA"/>
</dbReference>
<evidence type="ECO:0000313" key="3">
    <source>
        <dbReference type="Proteomes" id="UP000247702"/>
    </source>
</evidence>
<evidence type="ECO:0000313" key="2">
    <source>
        <dbReference type="EMBL" id="GES83964.1"/>
    </source>
</evidence>
<gene>
    <name evidence="2" type="ORF">RCL2_001110700</name>
    <name evidence="1" type="ORF">RclHR1_00430023</name>
</gene>
<dbReference type="AlphaFoldDB" id="A0A2Z6RG73"/>
<dbReference type="EMBL" id="BEXD01003668">
    <property type="protein sequence ID" value="GBC01706.1"/>
    <property type="molecule type" value="Genomic_DNA"/>
</dbReference>
<reference evidence="2" key="2">
    <citation type="submission" date="2019-10" db="EMBL/GenBank/DDBJ databases">
        <title>Conservation and host-specific expression of non-tandemly repeated heterogenous ribosome RNA gene in arbuscular mycorrhizal fungi.</title>
        <authorList>
            <person name="Maeda T."/>
            <person name="Kobayashi Y."/>
            <person name="Nakagawa T."/>
            <person name="Ezawa T."/>
            <person name="Yamaguchi K."/>
            <person name="Bino T."/>
            <person name="Nishimoto Y."/>
            <person name="Shigenobu S."/>
            <person name="Kawaguchi M."/>
        </authorList>
    </citation>
    <scope>NUCLEOTIDE SEQUENCE</scope>
    <source>
        <strain evidence="2">HR1</strain>
    </source>
</reference>
<dbReference type="OrthoDB" id="2368966at2759"/>